<feature type="transmembrane region" description="Helical" evidence="5">
    <location>
        <begin position="339"/>
        <end position="359"/>
    </location>
</feature>
<feature type="transmembrane region" description="Helical" evidence="5">
    <location>
        <begin position="371"/>
        <end position="394"/>
    </location>
</feature>
<feature type="transmembrane region" description="Helical" evidence="5">
    <location>
        <begin position="33"/>
        <end position="58"/>
    </location>
</feature>
<dbReference type="PANTHER" id="PTHR37422">
    <property type="entry name" value="TEICHURONIC ACID BIOSYNTHESIS PROTEIN TUAE"/>
    <property type="match status" value="1"/>
</dbReference>
<evidence type="ECO:0000256" key="2">
    <source>
        <dbReference type="ARBA" id="ARBA00022692"/>
    </source>
</evidence>
<evidence type="ECO:0000256" key="3">
    <source>
        <dbReference type="ARBA" id="ARBA00022989"/>
    </source>
</evidence>
<comment type="subcellular location">
    <subcellularLocation>
        <location evidence="1">Membrane</location>
        <topology evidence="1">Multi-pass membrane protein</topology>
    </subcellularLocation>
</comment>
<keyword evidence="8" id="KW-1185">Reference proteome</keyword>
<feature type="transmembrane region" description="Helical" evidence="5">
    <location>
        <begin position="246"/>
        <end position="269"/>
    </location>
</feature>
<protein>
    <submittedName>
        <fullName evidence="7">O-antigen ligase</fullName>
    </submittedName>
</protein>
<dbReference type="Proteomes" id="UP000320300">
    <property type="component" value="Unassembled WGS sequence"/>
</dbReference>
<dbReference type="InterPro" id="IPR007016">
    <property type="entry name" value="O-antigen_ligase-rel_domated"/>
</dbReference>
<keyword evidence="7" id="KW-0436">Ligase</keyword>
<dbReference type="RefSeq" id="WP_246101710.1">
    <property type="nucleotide sequence ID" value="NZ_CBCSJO010000012.1"/>
</dbReference>
<feature type="transmembrane region" description="Helical" evidence="5">
    <location>
        <begin position="94"/>
        <end position="114"/>
    </location>
</feature>
<gene>
    <name evidence="7" type="ORF">SAMN06265348_11397</name>
</gene>
<name>A0A521FK36_9SPHI</name>
<feature type="transmembrane region" description="Helical" evidence="5">
    <location>
        <begin position="193"/>
        <end position="209"/>
    </location>
</feature>
<proteinExistence type="predicted"/>
<keyword evidence="2 5" id="KW-0812">Transmembrane</keyword>
<keyword evidence="3 5" id="KW-1133">Transmembrane helix</keyword>
<dbReference type="GO" id="GO:0016874">
    <property type="term" value="F:ligase activity"/>
    <property type="evidence" value="ECO:0007669"/>
    <property type="project" value="UniProtKB-KW"/>
</dbReference>
<dbReference type="AlphaFoldDB" id="A0A521FK36"/>
<dbReference type="GO" id="GO:0016020">
    <property type="term" value="C:membrane"/>
    <property type="evidence" value="ECO:0007669"/>
    <property type="project" value="UniProtKB-SubCell"/>
</dbReference>
<accession>A0A521FK36</accession>
<dbReference type="Pfam" id="PF04932">
    <property type="entry name" value="Wzy_C"/>
    <property type="match status" value="1"/>
</dbReference>
<evidence type="ECO:0000256" key="4">
    <source>
        <dbReference type="ARBA" id="ARBA00023136"/>
    </source>
</evidence>
<evidence type="ECO:0000313" key="7">
    <source>
        <dbReference type="EMBL" id="SMO96496.1"/>
    </source>
</evidence>
<dbReference type="EMBL" id="FXTN01000013">
    <property type="protein sequence ID" value="SMO96496.1"/>
    <property type="molecule type" value="Genomic_DNA"/>
</dbReference>
<feature type="transmembrane region" description="Helical" evidence="5">
    <location>
        <begin position="215"/>
        <end position="234"/>
    </location>
</feature>
<feature type="transmembrane region" description="Helical" evidence="5">
    <location>
        <begin position="7"/>
        <end position="27"/>
    </location>
</feature>
<feature type="transmembrane region" description="Helical" evidence="5">
    <location>
        <begin position="167"/>
        <end position="184"/>
    </location>
</feature>
<organism evidence="7 8">
    <name type="scientific">Pedobacter westerhofensis</name>
    <dbReference type="NCBI Taxonomy" id="425512"/>
    <lineage>
        <taxon>Bacteria</taxon>
        <taxon>Pseudomonadati</taxon>
        <taxon>Bacteroidota</taxon>
        <taxon>Sphingobacteriia</taxon>
        <taxon>Sphingobacteriales</taxon>
        <taxon>Sphingobacteriaceae</taxon>
        <taxon>Pedobacter</taxon>
    </lineage>
</organism>
<evidence type="ECO:0000313" key="8">
    <source>
        <dbReference type="Proteomes" id="UP000320300"/>
    </source>
</evidence>
<feature type="transmembrane region" description="Helical" evidence="5">
    <location>
        <begin position="70"/>
        <end position="88"/>
    </location>
</feature>
<reference evidence="7 8" key="1">
    <citation type="submission" date="2017-05" db="EMBL/GenBank/DDBJ databases">
        <authorList>
            <person name="Varghese N."/>
            <person name="Submissions S."/>
        </authorList>
    </citation>
    <scope>NUCLEOTIDE SEQUENCE [LARGE SCALE GENOMIC DNA]</scope>
    <source>
        <strain evidence="7 8">DSM 19036</strain>
    </source>
</reference>
<feature type="domain" description="O-antigen ligase-related" evidence="6">
    <location>
        <begin position="198"/>
        <end position="349"/>
    </location>
</feature>
<evidence type="ECO:0000256" key="5">
    <source>
        <dbReference type="SAM" id="Phobius"/>
    </source>
</evidence>
<keyword evidence="4 5" id="KW-0472">Membrane</keyword>
<dbReference type="PANTHER" id="PTHR37422:SF13">
    <property type="entry name" value="LIPOPOLYSACCHARIDE BIOSYNTHESIS PROTEIN PA4999-RELATED"/>
    <property type="match status" value="1"/>
</dbReference>
<dbReference type="InterPro" id="IPR051533">
    <property type="entry name" value="WaaL-like"/>
</dbReference>
<evidence type="ECO:0000256" key="1">
    <source>
        <dbReference type="ARBA" id="ARBA00004141"/>
    </source>
</evidence>
<evidence type="ECO:0000259" key="6">
    <source>
        <dbReference type="Pfam" id="PF04932"/>
    </source>
</evidence>
<feature type="transmembrane region" description="Helical" evidence="5">
    <location>
        <begin position="126"/>
        <end position="147"/>
    </location>
</feature>
<sequence>MNRIVKIFNYQFYVKEILVVFFTYLLMENIFSWMVMPVSVIVLMYEKLLSLAIFGFVLYNFRNLKRNEQIYIGLMTFMLVRLIFDSMINYGSVFQQLTMFSVLFPVCYVIYIKAVCRTLDLDLLEFLAKFYIVLYIAFMVVYGRGFSFSLETVTMDDYGPFSGDSRIIHARSIFMMILPLLWYLNQFLKLGKMKYLGLFIFCFVVILIHQHRSVWASALFSLGVYLLMSMRNNLLGMSKLVRTGIGAILLLALAVFVVSQVFPGFLAFMGDRFSEILDPAREDGTGKFRDDQRRTYFPMVLERPFFGWTFEGFEMKNPLVDWWPEKSGQHFHEGYMEMLFYHGFFGLILKYFYLVYLSFKAFSKRLSQESIILIAFSLAGLIFSFSYVLPFVFWGHVGLCLYYLERVPAAETVAAEHDGEDMTDDIEEVEYEEVHPRHQVNRRRTRDYELSTDKTNTPI</sequence>